<name>A0AAE0KL75_9PEZI</name>
<protein>
    <submittedName>
        <fullName evidence="1">Uncharacterized protein</fullName>
    </submittedName>
</protein>
<keyword evidence="2" id="KW-1185">Reference proteome</keyword>
<sequence>MPFLDSLSLLSSRARTHAFVRVYGRLPKKYKENANSGCILSGGLPACRGKISVYDSSGVITIYGQFSNNHQVIQTPGCKLQLSYPSNFGDIYYGANNCMYDANGFPLPGTRCCTQSTSDVVDNPYYLTYSKRDVEANVTASE</sequence>
<comment type="caution">
    <text evidence="1">The sequence shown here is derived from an EMBL/GenBank/DDBJ whole genome shotgun (WGS) entry which is preliminary data.</text>
</comment>
<dbReference type="AlphaFoldDB" id="A0AAE0KL75"/>
<proteinExistence type="predicted"/>
<gene>
    <name evidence="1" type="ORF">B0H63DRAFT_479492</name>
</gene>
<accession>A0AAE0KL75</accession>
<reference evidence="1" key="2">
    <citation type="submission" date="2023-06" db="EMBL/GenBank/DDBJ databases">
        <authorList>
            <consortium name="Lawrence Berkeley National Laboratory"/>
            <person name="Haridas S."/>
            <person name="Hensen N."/>
            <person name="Bonometti L."/>
            <person name="Westerberg I."/>
            <person name="Brannstrom I.O."/>
            <person name="Guillou S."/>
            <person name="Cros-Aarteil S."/>
            <person name="Calhoun S."/>
            <person name="Kuo A."/>
            <person name="Mondo S."/>
            <person name="Pangilinan J."/>
            <person name="Riley R."/>
            <person name="LaButti K."/>
            <person name="Andreopoulos B."/>
            <person name="Lipzen A."/>
            <person name="Chen C."/>
            <person name="Yanf M."/>
            <person name="Daum C."/>
            <person name="Ng V."/>
            <person name="Clum A."/>
            <person name="Steindorff A."/>
            <person name="Ohm R."/>
            <person name="Martin F."/>
            <person name="Silar P."/>
            <person name="Natvig D."/>
            <person name="Lalanne C."/>
            <person name="Gautier V."/>
            <person name="Ament-velasquez S.L."/>
            <person name="Kruys A."/>
            <person name="Hutchinson M.I."/>
            <person name="Powell A.J."/>
            <person name="Barry K."/>
            <person name="Miller A.N."/>
            <person name="Grigoriev I.V."/>
            <person name="Debuchy R."/>
            <person name="Gladieux P."/>
            <person name="Thoren M.H."/>
            <person name="Johannesson H."/>
        </authorList>
    </citation>
    <scope>NUCLEOTIDE SEQUENCE</scope>
    <source>
        <strain evidence="1">CBS 232.78</strain>
    </source>
</reference>
<dbReference type="EMBL" id="JAULSW010000006">
    <property type="protein sequence ID" value="KAK3378295.1"/>
    <property type="molecule type" value="Genomic_DNA"/>
</dbReference>
<evidence type="ECO:0000313" key="1">
    <source>
        <dbReference type="EMBL" id="KAK3378295.1"/>
    </source>
</evidence>
<reference evidence="1" key="1">
    <citation type="journal article" date="2023" name="Mol. Phylogenet. Evol.">
        <title>Genome-scale phylogeny and comparative genomics of the fungal order Sordariales.</title>
        <authorList>
            <person name="Hensen N."/>
            <person name="Bonometti L."/>
            <person name="Westerberg I."/>
            <person name="Brannstrom I.O."/>
            <person name="Guillou S."/>
            <person name="Cros-Aarteil S."/>
            <person name="Calhoun S."/>
            <person name="Haridas S."/>
            <person name="Kuo A."/>
            <person name="Mondo S."/>
            <person name="Pangilinan J."/>
            <person name="Riley R."/>
            <person name="LaButti K."/>
            <person name="Andreopoulos B."/>
            <person name="Lipzen A."/>
            <person name="Chen C."/>
            <person name="Yan M."/>
            <person name="Daum C."/>
            <person name="Ng V."/>
            <person name="Clum A."/>
            <person name="Steindorff A."/>
            <person name="Ohm R.A."/>
            <person name="Martin F."/>
            <person name="Silar P."/>
            <person name="Natvig D.O."/>
            <person name="Lalanne C."/>
            <person name="Gautier V."/>
            <person name="Ament-Velasquez S.L."/>
            <person name="Kruys A."/>
            <person name="Hutchinson M.I."/>
            <person name="Powell A.J."/>
            <person name="Barry K."/>
            <person name="Miller A.N."/>
            <person name="Grigoriev I.V."/>
            <person name="Debuchy R."/>
            <person name="Gladieux P."/>
            <person name="Hiltunen Thoren M."/>
            <person name="Johannesson H."/>
        </authorList>
    </citation>
    <scope>NUCLEOTIDE SEQUENCE</scope>
    <source>
        <strain evidence="1">CBS 232.78</strain>
    </source>
</reference>
<evidence type="ECO:0000313" key="2">
    <source>
        <dbReference type="Proteomes" id="UP001285441"/>
    </source>
</evidence>
<organism evidence="1 2">
    <name type="scientific">Podospora didyma</name>
    <dbReference type="NCBI Taxonomy" id="330526"/>
    <lineage>
        <taxon>Eukaryota</taxon>
        <taxon>Fungi</taxon>
        <taxon>Dikarya</taxon>
        <taxon>Ascomycota</taxon>
        <taxon>Pezizomycotina</taxon>
        <taxon>Sordariomycetes</taxon>
        <taxon>Sordariomycetidae</taxon>
        <taxon>Sordariales</taxon>
        <taxon>Podosporaceae</taxon>
        <taxon>Podospora</taxon>
    </lineage>
</organism>
<dbReference type="Proteomes" id="UP001285441">
    <property type="component" value="Unassembled WGS sequence"/>
</dbReference>